<dbReference type="InterPro" id="IPR030374">
    <property type="entry name" value="PABS"/>
</dbReference>
<organism evidence="8">
    <name type="scientific">candidate division WOR-3 bacterium</name>
    <dbReference type="NCBI Taxonomy" id="2052148"/>
    <lineage>
        <taxon>Bacteria</taxon>
        <taxon>Bacteria division WOR-3</taxon>
    </lineage>
</organism>
<dbReference type="GO" id="GO:0004766">
    <property type="term" value="F:spermidine synthase activity"/>
    <property type="evidence" value="ECO:0007669"/>
    <property type="project" value="UniProtKB-UniRule"/>
</dbReference>
<evidence type="ECO:0000256" key="4">
    <source>
        <dbReference type="ARBA" id="ARBA00048874"/>
    </source>
</evidence>
<dbReference type="Gene3D" id="3.40.50.150">
    <property type="entry name" value="Vaccinia Virus protein VP39"/>
    <property type="match status" value="1"/>
</dbReference>
<dbReference type="HAMAP" id="MF_00198">
    <property type="entry name" value="Spermidine_synth"/>
    <property type="match status" value="1"/>
</dbReference>
<comment type="caution">
    <text evidence="5">Lacks conserved residue(s) required for the propagation of feature annotation.</text>
</comment>
<dbReference type="Gene3D" id="2.30.140.10">
    <property type="entry name" value="Spermidine synthase, tetramerisation domain"/>
    <property type="match status" value="1"/>
</dbReference>
<dbReference type="FunFam" id="3.40.50.150:FF:000088">
    <property type="entry name" value="Polyamine aminopropyltransferase"/>
    <property type="match status" value="1"/>
</dbReference>
<comment type="function">
    <text evidence="5">Catalyzes the irreversible transfer of a propylamine group from the amino donor S-adenosylmethioninamine (decarboxy-AdoMet) to putrescine (1,4-diaminobutane) to yield spermidine.</text>
</comment>
<keyword evidence="3 5" id="KW-0620">Polyamine biosynthesis</keyword>
<dbReference type="AlphaFoldDB" id="A0A7V3KNC0"/>
<dbReference type="EC" id="2.5.1.16" evidence="5"/>
<name>A0A7V3KNC0_UNCW3</name>
<comment type="catalytic activity">
    <reaction evidence="5">
        <text>S-adenosyl 3-(methylsulfanyl)propylamine + putrescine = S-methyl-5'-thioadenosine + spermidine + H(+)</text>
        <dbReference type="Rhea" id="RHEA:12721"/>
        <dbReference type="ChEBI" id="CHEBI:15378"/>
        <dbReference type="ChEBI" id="CHEBI:17509"/>
        <dbReference type="ChEBI" id="CHEBI:57443"/>
        <dbReference type="ChEBI" id="CHEBI:57834"/>
        <dbReference type="ChEBI" id="CHEBI:326268"/>
        <dbReference type="EC" id="2.5.1.16"/>
    </reaction>
</comment>
<comment type="caution">
    <text evidence="8">The sequence shown here is derived from an EMBL/GenBank/DDBJ whole genome shotgun (WGS) entry which is preliminary data.</text>
</comment>
<dbReference type="InterPro" id="IPR037163">
    <property type="entry name" value="Spermidine_synt_N_sf"/>
</dbReference>
<comment type="pathway">
    <text evidence="5">Amine and polyamine biosynthesis; spermidine biosynthesis; spermidine from putrescine: step 1/1.</text>
</comment>
<feature type="binding site" evidence="5">
    <location>
        <position position="109"/>
    </location>
    <ligand>
        <name>S-methyl-5'-thioadenosine</name>
        <dbReference type="ChEBI" id="CHEBI:17509"/>
    </ligand>
</feature>
<comment type="catalytic activity">
    <reaction evidence="4">
        <text>S-adenosyl 3-(methylsulfanyl)propylamine + spermidine = thermospermine + S-methyl-5'-thioadenosine + H(+)</text>
        <dbReference type="Rhea" id="RHEA:30515"/>
        <dbReference type="ChEBI" id="CHEBI:15378"/>
        <dbReference type="ChEBI" id="CHEBI:17509"/>
        <dbReference type="ChEBI" id="CHEBI:57443"/>
        <dbReference type="ChEBI" id="CHEBI:57834"/>
        <dbReference type="ChEBI" id="CHEBI:59903"/>
        <dbReference type="EC" id="2.5.1.79"/>
    </reaction>
</comment>
<comment type="subcellular location">
    <subcellularLocation>
        <location evidence="5">Cell membrane</location>
        <topology evidence="5">Single-pass membrane protein</topology>
    </subcellularLocation>
</comment>
<evidence type="ECO:0000256" key="6">
    <source>
        <dbReference type="PROSITE-ProRule" id="PRU00354"/>
    </source>
</evidence>
<dbReference type="Pfam" id="PF01564">
    <property type="entry name" value="Spermine_synth"/>
    <property type="match status" value="1"/>
</dbReference>
<keyword evidence="5" id="KW-0963">Cytoplasm</keyword>
<evidence type="ECO:0000256" key="5">
    <source>
        <dbReference type="HAMAP-Rule" id="MF_00198"/>
    </source>
</evidence>
<evidence type="ECO:0000256" key="1">
    <source>
        <dbReference type="ARBA" id="ARBA00007867"/>
    </source>
</evidence>
<dbReference type="CDD" id="cd02440">
    <property type="entry name" value="AdoMet_MTases"/>
    <property type="match status" value="1"/>
</dbReference>
<keyword evidence="5" id="KW-0812">Transmembrane</keyword>
<feature type="binding site" evidence="5">
    <location>
        <begin position="141"/>
        <end position="142"/>
    </location>
    <ligand>
        <name>S-methyl-5'-thioadenosine</name>
        <dbReference type="ChEBI" id="CHEBI:17509"/>
    </ligand>
</feature>
<reference evidence="8" key="1">
    <citation type="journal article" date="2020" name="mSystems">
        <title>Genome- and Community-Level Interaction Insights into Carbon Utilization and Element Cycling Functions of Hydrothermarchaeota in Hydrothermal Sediment.</title>
        <authorList>
            <person name="Zhou Z."/>
            <person name="Liu Y."/>
            <person name="Xu W."/>
            <person name="Pan J."/>
            <person name="Luo Z.H."/>
            <person name="Li M."/>
        </authorList>
    </citation>
    <scope>NUCLEOTIDE SEQUENCE [LARGE SCALE GENOMIC DNA]</scope>
    <source>
        <strain evidence="8">SpSt-754</strain>
    </source>
</reference>
<feature type="domain" description="PABS" evidence="7">
    <location>
        <begin position="7"/>
        <end position="241"/>
    </location>
</feature>
<accession>A0A7V3KNC0</accession>
<protein>
    <recommendedName>
        <fullName evidence="5">Polyamine aminopropyltransferase</fullName>
    </recommendedName>
    <alternativeName>
        <fullName evidence="5">Putrescine aminopropyltransferase</fullName>
        <shortName evidence="5">PAPT</shortName>
    </alternativeName>
    <alternativeName>
        <fullName evidence="5">Spermidine synthase</fullName>
        <shortName evidence="5">SPDS</shortName>
        <shortName evidence="5">SPDSY</shortName>
        <ecNumber evidence="5">2.5.1.16</ecNumber>
    </alternativeName>
</protein>
<dbReference type="UniPathway" id="UPA00248">
    <property type="reaction ID" value="UER00314"/>
</dbReference>
<feature type="binding site" evidence="5">
    <location>
        <position position="90"/>
    </location>
    <ligand>
        <name>spermidine</name>
        <dbReference type="ChEBI" id="CHEBI:57834"/>
    </ligand>
</feature>
<comment type="subunit">
    <text evidence="5">Homodimer or homotetramer.</text>
</comment>
<feature type="binding site" evidence="5">
    <location>
        <position position="66"/>
    </location>
    <ligand>
        <name>spermidine</name>
        <dbReference type="ChEBI" id="CHEBI:57834"/>
    </ligand>
</feature>
<sequence>MKIVINDTILEEFAPGIKVQYTLKNKIYEGQSEFQHILIAEIEGFGKSIFLNGVLQSAQIDEYVYHELLVHPAFYLHRNPEKVLIFGGGEGATLREVLKHPVKKAVMVDIDKQVVETSKRYLPEWSDGSFDDKRAELVFDDARKFVEHCNEKFDIIISDLTDPFQDDLSVDSFTKEFYKLCKKNLKEDGILVVQGGSLDPHYLKYYLKVVDNLKESFKFITSYGYFIFSFMSVWGFIIASDTDYSKIHPDEEKFKRVKLRFFEPFLFPLMETQTNHYIRKEIDNGKAPVWQT</sequence>
<keyword evidence="5" id="KW-1133">Transmembrane helix</keyword>
<dbReference type="PANTHER" id="PTHR43317">
    <property type="entry name" value="THERMOSPERMINE SYNTHASE ACAULIS5"/>
    <property type="match status" value="1"/>
</dbReference>
<keyword evidence="2 5" id="KW-0808">Transferase</keyword>
<evidence type="ECO:0000256" key="3">
    <source>
        <dbReference type="ARBA" id="ARBA00023115"/>
    </source>
</evidence>
<dbReference type="InterPro" id="IPR001045">
    <property type="entry name" value="Spermi_synthase"/>
</dbReference>
<dbReference type="InterPro" id="IPR035246">
    <property type="entry name" value="Spermidine_synt_N"/>
</dbReference>
<keyword evidence="5" id="KW-0472">Membrane</keyword>
<dbReference type="GO" id="GO:0005886">
    <property type="term" value="C:plasma membrane"/>
    <property type="evidence" value="ECO:0007669"/>
    <property type="project" value="UniProtKB-SubCell"/>
</dbReference>
<dbReference type="PROSITE" id="PS51006">
    <property type="entry name" value="PABS_2"/>
    <property type="match status" value="1"/>
</dbReference>
<dbReference type="Pfam" id="PF17284">
    <property type="entry name" value="Spermine_synt_N"/>
    <property type="match status" value="1"/>
</dbReference>
<gene>
    <name evidence="5" type="primary">speE</name>
    <name evidence="8" type="ORF">ENV38_02430</name>
</gene>
<dbReference type="GO" id="GO:0010487">
    <property type="term" value="F:thermospermine synthase activity"/>
    <property type="evidence" value="ECO:0007669"/>
    <property type="project" value="UniProtKB-EC"/>
</dbReference>
<feature type="active site" description="Proton acceptor" evidence="5 6">
    <location>
        <position position="159"/>
    </location>
</feature>
<evidence type="ECO:0000256" key="2">
    <source>
        <dbReference type="ARBA" id="ARBA00022679"/>
    </source>
</evidence>
<feature type="binding site" evidence="5">
    <location>
        <position position="35"/>
    </location>
    <ligand>
        <name>S-methyl-5'-thioadenosine</name>
        <dbReference type="ChEBI" id="CHEBI:17509"/>
    </ligand>
</feature>
<keyword evidence="5" id="KW-0745">Spermidine biosynthesis</keyword>
<dbReference type="EMBL" id="DTGD01000093">
    <property type="protein sequence ID" value="HGB35748.1"/>
    <property type="molecule type" value="Genomic_DNA"/>
</dbReference>
<proteinExistence type="inferred from homology"/>
<evidence type="ECO:0000313" key="8">
    <source>
        <dbReference type="EMBL" id="HGB35748.1"/>
    </source>
</evidence>
<evidence type="ECO:0000259" key="7">
    <source>
        <dbReference type="PROSITE" id="PS51006"/>
    </source>
</evidence>
<dbReference type="PANTHER" id="PTHR43317:SF1">
    <property type="entry name" value="THERMOSPERMINE SYNTHASE ACAULIS5"/>
    <property type="match status" value="1"/>
</dbReference>
<dbReference type="GO" id="GO:0008295">
    <property type="term" value="P:spermidine biosynthetic process"/>
    <property type="evidence" value="ECO:0007669"/>
    <property type="project" value="UniProtKB-UniRule"/>
</dbReference>
<dbReference type="InterPro" id="IPR029063">
    <property type="entry name" value="SAM-dependent_MTases_sf"/>
</dbReference>
<feature type="transmembrane region" description="Helical" evidence="5">
    <location>
        <begin position="222"/>
        <end position="239"/>
    </location>
</feature>
<dbReference type="SUPFAM" id="SSF53335">
    <property type="entry name" value="S-adenosyl-L-methionine-dependent methyltransferases"/>
    <property type="match status" value="1"/>
</dbReference>
<comment type="similarity">
    <text evidence="1 5">Belongs to the spermidine/spermine synthase family.</text>
</comment>